<accession>A0ABS9SKN7</accession>
<dbReference type="SUPFAM" id="SSF48452">
    <property type="entry name" value="TPR-like"/>
    <property type="match status" value="1"/>
</dbReference>
<keyword evidence="2" id="KW-1185">Reference proteome</keyword>
<proteinExistence type="predicted"/>
<organism evidence="1 2">
    <name type="scientific">Niabella ginsengisoli</name>
    <dbReference type="NCBI Taxonomy" id="522298"/>
    <lineage>
        <taxon>Bacteria</taxon>
        <taxon>Pseudomonadati</taxon>
        <taxon>Bacteroidota</taxon>
        <taxon>Chitinophagia</taxon>
        <taxon>Chitinophagales</taxon>
        <taxon>Chitinophagaceae</taxon>
        <taxon>Niabella</taxon>
    </lineage>
</organism>
<protein>
    <submittedName>
        <fullName evidence="1">Uncharacterized protein</fullName>
    </submittedName>
</protein>
<reference evidence="1 2" key="1">
    <citation type="submission" date="2022-02" db="EMBL/GenBank/DDBJ databases">
        <authorList>
            <person name="Min J."/>
        </authorList>
    </citation>
    <scope>NUCLEOTIDE SEQUENCE [LARGE SCALE GENOMIC DNA]</scope>
    <source>
        <strain evidence="1 2">GR10-1</strain>
    </source>
</reference>
<dbReference type="EMBL" id="JAKWBL010000002">
    <property type="protein sequence ID" value="MCH5598936.1"/>
    <property type="molecule type" value="Genomic_DNA"/>
</dbReference>
<dbReference type="RefSeq" id="WP_240830600.1">
    <property type="nucleotide sequence ID" value="NZ_JAKWBL010000002.1"/>
</dbReference>
<sequence>MAFIHSELDDIMNAGNLPKASDLAESERGRITIGAACAFQARAYLYESNYAKVKEYAGRLINDQATYGEYRLFEYAAKKKKAI</sequence>
<dbReference type="InterPro" id="IPR011990">
    <property type="entry name" value="TPR-like_helical_dom_sf"/>
</dbReference>
<evidence type="ECO:0000313" key="2">
    <source>
        <dbReference type="Proteomes" id="UP001202248"/>
    </source>
</evidence>
<gene>
    <name evidence="1" type="ORF">MKP09_13980</name>
</gene>
<evidence type="ECO:0000313" key="1">
    <source>
        <dbReference type="EMBL" id="MCH5598936.1"/>
    </source>
</evidence>
<dbReference type="Gene3D" id="1.25.40.390">
    <property type="match status" value="1"/>
</dbReference>
<dbReference type="Proteomes" id="UP001202248">
    <property type="component" value="Unassembled WGS sequence"/>
</dbReference>
<name>A0ABS9SKN7_9BACT</name>
<comment type="caution">
    <text evidence="1">The sequence shown here is derived from an EMBL/GenBank/DDBJ whole genome shotgun (WGS) entry which is preliminary data.</text>
</comment>